<proteinExistence type="inferred from homology"/>
<evidence type="ECO:0000256" key="7">
    <source>
        <dbReference type="ARBA" id="ARBA00022827"/>
    </source>
</evidence>
<comment type="caution">
    <text evidence="13">The sequence shown here is derived from an EMBL/GenBank/DDBJ whole genome shotgun (WGS) entry which is preliminary data.</text>
</comment>
<sequence length="563" mass="60071">MTQTETDPQLYFADDGNPRSARFDDIYYSLQDGLSESRAVFLNGCAMPEVWAGRRHFTVAELGFGTGLNIAALMQLWAAQRPESGHLHIFSVEGFLMPRDAAASALSAWPDMAPFAAELLAQWPPQRRGFHIMRFPQWGVTLILALMDVRSALSQWQGKADAWFLDGFSPACNPDMWADDVLQAVADKTAPGARLATFTVAGFVRRGLQAAGFAVSKQPGFGKKRERLEAIFPGEPDLRHEPQRIAVVGGGIAGASVVAALRDYGYAADLIDPAPGSGASGNPAGLLTPRLDAGGGAISDLFADAFYYATGLLRRDVPDAILSEGVLQRPASDRDPARFAKIAGQVAFDALDMGVEAAGLRLPRALALDPRTVVESLLGDINRVTKTADSTEGYDIIFMTCGEGIFDLDLSHSLDLRPVRGQIEVAGSKTRDPQAQAWGGYYVPTPDGFVFGATHVRGDRGTEVCEADRAHNLDTLRAVLADEAAAAEAGTHARAAIRVTTRDHLPVMGPVSPHTYALTGLGARGFCLAPLLGRALVAQALGLPSPLPKASAHLVRPDRFHGG</sequence>
<evidence type="ECO:0000259" key="11">
    <source>
        <dbReference type="Pfam" id="PF01266"/>
    </source>
</evidence>
<feature type="region of interest" description="FAD-dependent cmnm(5)s(2)U34 oxidoreductase" evidence="10">
    <location>
        <begin position="248"/>
        <end position="563"/>
    </location>
</feature>
<evidence type="ECO:0000256" key="2">
    <source>
        <dbReference type="ARBA" id="ARBA00022603"/>
    </source>
</evidence>
<evidence type="ECO:0000256" key="3">
    <source>
        <dbReference type="ARBA" id="ARBA00022630"/>
    </source>
</evidence>
<organism evidence="13 14">
    <name type="scientific">Asticcacaulis aquaticus</name>
    <dbReference type="NCBI Taxonomy" id="2984212"/>
    <lineage>
        <taxon>Bacteria</taxon>
        <taxon>Pseudomonadati</taxon>
        <taxon>Pseudomonadota</taxon>
        <taxon>Alphaproteobacteria</taxon>
        <taxon>Caulobacterales</taxon>
        <taxon>Caulobacteraceae</taxon>
        <taxon>Asticcacaulis</taxon>
    </lineage>
</organism>
<comment type="similarity">
    <text evidence="10">In the C-terminal section; belongs to the DAO family.</text>
</comment>
<dbReference type="HAMAP" id="MF_01102">
    <property type="entry name" value="MnmC"/>
    <property type="match status" value="1"/>
</dbReference>
<dbReference type="InterPro" id="IPR036188">
    <property type="entry name" value="FAD/NAD-bd_sf"/>
</dbReference>
<dbReference type="InterPro" id="IPR023032">
    <property type="entry name" value="tRNA_MAMT_biosynth_bifunc_MnmC"/>
</dbReference>
<evidence type="ECO:0000256" key="4">
    <source>
        <dbReference type="ARBA" id="ARBA00022679"/>
    </source>
</evidence>
<dbReference type="EMBL" id="JAQQKX010000006">
    <property type="protein sequence ID" value="MDC7683525.1"/>
    <property type="molecule type" value="Genomic_DNA"/>
</dbReference>
<gene>
    <name evidence="13" type="primary">mnmD</name>
    <name evidence="10" type="synonym">mnmC</name>
    <name evidence="13" type="ORF">PQU92_09575</name>
</gene>
<protein>
    <recommendedName>
        <fullName evidence="10">tRNA 5-methylaminomethyl-2-thiouridine biosynthesis bifunctional protein MnmC</fullName>
        <shortName evidence="10">tRNA mnm(5)s(2)U biosynthesis bifunctional protein</shortName>
    </recommendedName>
    <domain>
        <recommendedName>
            <fullName evidence="10">tRNA (mnm(5)s(2)U34)-methyltransferase</fullName>
            <ecNumber evidence="10">2.1.1.61</ecNumber>
        </recommendedName>
    </domain>
    <domain>
        <recommendedName>
            <fullName evidence="10">FAD-dependent cmnm(5)s(2)U34 oxidoreductase</fullName>
            <ecNumber evidence="10">1.5.-.-</ecNumber>
        </recommendedName>
    </domain>
</protein>
<dbReference type="EC" id="2.1.1.61" evidence="10"/>
<keyword evidence="5 10" id="KW-0949">S-adenosyl-L-methionine</keyword>
<feature type="domain" description="FAD dependent oxidoreductase" evidence="11">
    <location>
        <begin position="244"/>
        <end position="350"/>
    </location>
</feature>
<evidence type="ECO:0000256" key="5">
    <source>
        <dbReference type="ARBA" id="ARBA00022691"/>
    </source>
</evidence>
<dbReference type="Gene3D" id="3.30.9.10">
    <property type="entry name" value="D-Amino Acid Oxidase, subunit A, domain 2"/>
    <property type="match status" value="1"/>
</dbReference>
<comment type="catalytic activity">
    <reaction evidence="10">
        <text>5-aminomethyl-2-thiouridine(34) in tRNA + S-adenosyl-L-methionine = 5-methylaminomethyl-2-thiouridine(34) in tRNA + S-adenosyl-L-homocysteine + H(+)</text>
        <dbReference type="Rhea" id="RHEA:19569"/>
        <dbReference type="Rhea" id="RHEA-COMP:10195"/>
        <dbReference type="Rhea" id="RHEA-COMP:10197"/>
        <dbReference type="ChEBI" id="CHEBI:15378"/>
        <dbReference type="ChEBI" id="CHEBI:57856"/>
        <dbReference type="ChEBI" id="CHEBI:59789"/>
        <dbReference type="ChEBI" id="CHEBI:74454"/>
        <dbReference type="ChEBI" id="CHEBI:74455"/>
        <dbReference type="EC" id="2.1.1.61"/>
    </reaction>
</comment>
<feature type="region of interest" description="tRNA (mnm(5)s(2)U34)-methyltransferase" evidence="10">
    <location>
        <begin position="1"/>
        <end position="233"/>
    </location>
</feature>
<keyword evidence="3 10" id="KW-0285">Flavoprotein</keyword>
<keyword evidence="7 10" id="KW-0274">FAD</keyword>
<dbReference type="Pfam" id="PF05430">
    <property type="entry name" value="Methyltransf_30"/>
    <property type="match status" value="1"/>
</dbReference>
<keyword evidence="2 10" id="KW-0489">Methyltransferase</keyword>
<dbReference type="InterPro" id="IPR047785">
    <property type="entry name" value="tRNA_MNMC2"/>
</dbReference>
<dbReference type="SUPFAM" id="SSF53335">
    <property type="entry name" value="S-adenosyl-L-methionine-dependent methyltransferases"/>
    <property type="match status" value="1"/>
</dbReference>
<dbReference type="InterPro" id="IPR006076">
    <property type="entry name" value="FAD-dep_OxRdtase"/>
</dbReference>
<evidence type="ECO:0000313" key="13">
    <source>
        <dbReference type="EMBL" id="MDC7683525.1"/>
    </source>
</evidence>
<dbReference type="Gene3D" id="3.50.50.60">
    <property type="entry name" value="FAD/NAD(P)-binding domain"/>
    <property type="match status" value="1"/>
</dbReference>
<keyword evidence="4 10" id="KW-0808">Transferase</keyword>
<evidence type="ECO:0000256" key="6">
    <source>
        <dbReference type="ARBA" id="ARBA00022694"/>
    </source>
</evidence>
<keyword evidence="1 10" id="KW-0963">Cytoplasm</keyword>
<dbReference type="Pfam" id="PF01266">
    <property type="entry name" value="DAO"/>
    <property type="match status" value="2"/>
</dbReference>
<keyword evidence="6 10" id="KW-0819">tRNA processing</keyword>
<dbReference type="InterPro" id="IPR008471">
    <property type="entry name" value="MnmC-like_methylTransf"/>
</dbReference>
<name>A0ABT5HUK2_9CAUL</name>
<comment type="subcellular location">
    <subcellularLocation>
        <location evidence="10">Cytoplasm</location>
    </subcellularLocation>
</comment>
<dbReference type="EC" id="1.5.-.-" evidence="10"/>
<dbReference type="NCBIfam" id="NF033855">
    <property type="entry name" value="tRNA_MNMC2"/>
    <property type="match status" value="1"/>
</dbReference>
<reference evidence="13 14" key="1">
    <citation type="submission" date="2023-01" db="EMBL/GenBank/DDBJ databases">
        <title>Novel species of the genus Asticcacaulis isolated from rivers.</title>
        <authorList>
            <person name="Lu H."/>
        </authorList>
    </citation>
    <scope>NUCLEOTIDE SEQUENCE [LARGE SCALE GENOMIC DNA]</scope>
    <source>
        <strain evidence="13 14">BYS171W</strain>
    </source>
</reference>
<dbReference type="InterPro" id="IPR029063">
    <property type="entry name" value="SAM-dependent_MTases_sf"/>
</dbReference>
<dbReference type="Proteomes" id="UP001214854">
    <property type="component" value="Unassembled WGS sequence"/>
</dbReference>
<dbReference type="PANTHER" id="PTHR13847">
    <property type="entry name" value="SARCOSINE DEHYDROGENASE-RELATED"/>
    <property type="match status" value="1"/>
</dbReference>
<comment type="similarity">
    <text evidence="10">In the N-terminal section; belongs to the methyltransferase superfamily. tRNA (mnm(5)s(2)U34)-methyltransferase family.</text>
</comment>
<evidence type="ECO:0000256" key="1">
    <source>
        <dbReference type="ARBA" id="ARBA00022490"/>
    </source>
</evidence>
<evidence type="ECO:0000256" key="10">
    <source>
        <dbReference type="HAMAP-Rule" id="MF_01102"/>
    </source>
</evidence>
<dbReference type="PANTHER" id="PTHR13847:SF283">
    <property type="entry name" value="TRNA 5-METHYLAMINOMETHYL-2-THIOURIDINE BIOSYNTHESIS BIFUNCTIONAL PROTEIN MNMC"/>
    <property type="match status" value="1"/>
</dbReference>
<feature type="domain" description="MnmC-like methyltransferase" evidence="12">
    <location>
        <begin position="112"/>
        <end position="231"/>
    </location>
</feature>
<dbReference type="SUPFAM" id="SSF51905">
    <property type="entry name" value="FAD/NAD(P)-binding domain"/>
    <property type="match status" value="1"/>
</dbReference>
<feature type="domain" description="FAD dependent oxidoreductase" evidence="11">
    <location>
        <begin position="372"/>
        <end position="538"/>
    </location>
</feature>
<keyword evidence="8 10" id="KW-0560">Oxidoreductase</keyword>
<comment type="function">
    <text evidence="10">Catalyzes the last two steps in the biosynthesis of 5-methylaminomethyl-2-thiouridine (mnm(5)s(2)U) at the wobble position (U34) in tRNA. Catalyzes the FAD-dependent demodification of cmnm(5)s(2)U34 to nm(5)s(2)U34, followed by the transfer of a methyl group from S-adenosyl-L-methionine to nm(5)s(2)U34, to form mnm(5)s(2)U34.</text>
</comment>
<accession>A0ABT5HUK2</accession>
<keyword evidence="14" id="KW-1185">Reference proteome</keyword>
<evidence type="ECO:0000256" key="9">
    <source>
        <dbReference type="ARBA" id="ARBA00023268"/>
    </source>
</evidence>
<evidence type="ECO:0000259" key="12">
    <source>
        <dbReference type="Pfam" id="PF05430"/>
    </source>
</evidence>
<keyword evidence="9 10" id="KW-0511">Multifunctional enzyme</keyword>
<comment type="cofactor">
    <cofactor evidence="10">
        <name>FAD</name>
        <dbReference type="ChEBI" id="CHEBI:57692"/>
    </cofactor>
</comment>
<dbReference type="Gene3D" id="3.40.50.150">
    <property type="entry name" value="Vaccinia Virus protein VP39"/>
    <property type="match status" value="1"/>
</dbReference>
<evidence type="ECO:0000313" key="14">
    <source>
        <dbReference type="Proteomes" id="UP001214854"/>
    </source>
</evidence>
<dbReference type="RefSeq" id="WP_272747990.1">
    <property type="nucleotide sequence ID" value="NZ_JAQQKX010000006.1"/>
</dbReference>
<evidence type="ECO:0000256" key="8">
    <source>
        <dbReference type="ARBA" id="ARBA00023002"/>
    </source>
</evidence>